<protein>
    <submittedName>
        <fullName evidence="3">Uncharacterized protein</fullName>
    </submittedName>
</protein>
<evidence type="ECO:0000256" key="2">
    <source>
        <dbReference type="SAM" id="SignalP"/>
    </source>
</evidence>
<name>A0AAV7WHH2_PLEWA</name>
<dbReference type="Proteomes" id="UP001066276">
    <property type="component" value="Chromosome 1_1"/>
</dbReference>
<organism evidence="3 4">
    <name type="scientific">Pleurodeles waltl</name>
    <name type="common">Iberian ribbed newt</name>
    <dbReference type="NCBI Taxonomy" id="8319"/>
    <lineage>
        <taxon>Eukaryota</taxon>
        <taxon>Metazoa</taxon>
        <taxon>Chordata</taxon>
        <taxon>Craniata</taxon>
        <taxon>Vertebrata</taxon>
        <taxon>Euteleostomi</taxon>
        <taxon>Amphibia</taxon>
        <taxon>Batrachia</taxon>
        <taxon>Caudata</taxon>
        <taxon>Salamandroidea</taxon>
        <taxon>Salamandridae</taxon>
        <taxon>Pleurodelinae</taxon>
        <taxon>Pleurodeles</taxon>
    </lineage>
</organism>
<proteinExistence type="predicted"/>
<feature type="compositionally biased region" description="Low complexity" evidence="1">
    <location>
        <begin position="212"/>
        <end position="226"/>
    </location>
</feature>
<dbReference type="EMBL" id="JANPWB010000001">
    <property type="protein sequence ID" value="KAJ1213502.1"/>
    <property type="molecule type" value="Genomic_DNA"/>
</dbReference>
<keyword evidence="2" id="KW-0732">Signal</keyword>
<reference evidence="3" key="1">
    <citation type="journal article" date="2022" name="bioRxiv">
        <title>Sequencing and chromosome-scale assembly of the giantPleurodeles waltlgenome.</title>
        <authorList>
            <person name="Brown T."/>
            <person name="Elewa A."/>
            <person name="Iarovenko S."/>
            <person name="Subramanian E."/>
            <person name="Araus A.J."/>
            <person name="Petzold A."/>
            <person name="Susuki M."/>
            <person name="Suzuki K.-i.T."/>
            <person name="Hayashi T."/>
            <person name="Toyoda A."/>
            <person name="Oliveira C."/>
            <person name="Osipova E."/>
            <person name="Leigh N.D."/>
            <person name="Simon A."/>
            <person name="Yun M.H."/>
        </authorList>
    </citation>
    <scope>NUCLEOTIDE SEQUENCE</scope>
    <source>
        <strain evidence="3">20211129_DDA</strain>
        <tissue evidence="3">Liver</tissue>
    </source>
</reference>
<comment type="caution">
    <text evidence="3">The sequence shown here is derived from an EMBL/GenBank/DDBJ whole genome shotgun (WGS) entry which is preliminary data.</text>
</comment>
<evidence type="ECO:0000256" key="1">
    <source>
        <dbReference type="SAM" id="MobiDB-lite"/>
    </source>
</evidence>
<sequence>MRNQSWAKPGLVCFRRFALLCVEGVGVAGPQIGIGPVNQGGLRTWEQGYVAPNSGRRWRMAQGDSTLPRPTKDNQCSSRVALGVGSPVVGIRGFPGSRHWRSDCAFPRGAYPKRTPHRAAPGGPSSPRLLVVCSPAARRHQAPPPEQEADSPPAGAPTRRSDLHSPLQGGPASESDAGRSTPPNPGSRPQSGGDLVGPGPRRGARVRRRPPQGRGRAQAAPAVPAAHLQCSDTGSLPAQCVPAPPVDRAAASP</sequence>
<accession>A0AAV7WHH2</accession>
<feature type="region of interest" description="Disordered" evidence="1">
    <location>
        <begin position="109"/>
        <end position="253"/>
    </location>
</feature>
<evidence type="ECO:0000313" key="4">
    <source>
        <dbReference type="Proteomes" id="UP001066276"/>
    </source>
</evidence>
<keyword evidence="4" id="KW-1185">Reference proteome</keyword>
<gene>
    <name evidence="3" type="ORF">NDU88_001139</name>
</gene>
<feature type="compositionally biased region" description="Basic residues" evidence="1">
    <location>
        <begin position="202"/>
        <end position="211"/>
    </location>
</feature>
<feature type="chain" id="PRO_5043675642" evidence="2">
    <location>
        <begin position="29"/>
        <end position="253"/>
    </location>
</feature>
<dbReference type="AlphaFoldDB" id="A0AAV7WHH2"/>
<evidence type="ECO:0000313" key="3">
    <source>
        <dbReference type="EMBL" id="KAJ1213502.1"/>
    </source>
</evidence>
<feature type="signal peptide" evidence="2">
    <location>
        <begin position="1"/>
        <end position="28"/>
    </location>
</feature>